<keyword evidence="2" id="KW-1133">Transmembrane helix</keyword>
<dbReference type="EMBL" id="JAAGKO020000022">
    <property type="protein sequence ID" value="MDI5964296.1"/>
    <property type="molecule type" value="Genomic_DNA"/>
</dbReference>
<feature type="compositionally biased region" description="Basic and acidic residues" evidence="1">
    <location>
        <begin position="53"/>
        <end position="75"/>
    </location>
</feature>
<protein>
    <submittedName>
        <fullName evidence="3">DUF5819 family protein</fullName>
    </submittedName>
</protein>
<feature type="transmembrane region" description="Helical" evidence="2">
    <location>
        <begin position="201"/>
        <end position="223"/>
    </location>
</feature>
<name>A0ABT6W446_9ACTN</name>
<dbReference type="Proteomes" id="UP001156398">
    <property type="component" value="Unassembled WGS sequence"/>
</dbReference>
<keyword evidence="4" id="KW-1185">Reference proteome</keyword>
<feature type="compositionally biased region" description="Basic and acidic residues" evidence="1">
    <location>
        <begin position="24"/>
        <end position="33"/>
    </location>
</feature>
<accession>A0ABT6W446</accession>
<feature type="compositionally biased region" description="Low complexity" evidence="1">
    <location>
        <begin position="105"/>
        <end position="118"/>
    </location>
</feature>
<dbReference type="RefSeq" id="WP_271324762.1">
    <property type="nucleotide sequence ID" value="NZ_JAAGKO020000022.1"/>
</dbReference>
<feature type="compositionally biased region" description="Low complexity" evidence="1">
    <location>
        <begin position="156"/>
        <end position="186"/>
    </location>
</feature>
<feature type="region of interest" description="Disordered" evidence="1">
    <location>
        <begin position="1"/>
        <end position="187"/>
    </location>
</feature>
<evidence type="ECO:0000256" key="1">
    <source>
        <dbReference type="SAM" id="MobiDB-lite"/>
    </source>
</evidence>
<reference evidence="3 4" key="1">
    <citation type="submission" date="2023-05" db="EMBL/GenBank/DDBJ databases">
        <title>Streptantibioticus silvisoli sp. nov., acidotolerant actinomycetes 1 from pine litter.</title>
        <authorList>
            <person name="Swiecimska M."/>
            <person name="Golinska P."/>
            <person name="Sangal V."/>
            <person name="Wachnowicz B."/>
            <person name="Goodfellow M."/>
        </authorList>
    </citation>
    <scope>NUCLEOTIDE SEQUENCE [LARGE SCALE GENOMIC DNA]</scope>
    <source>
        <strain evidence="3 4">SL54</strain>
    </source>
</reference>
<evidence type="ECO:0000256" key="2">
    <source>
        <dbReference type="SAM" id="Phobius"/>
    </source>
</evidence>
<feature type="compositionally biased region" description="Gly residues" evidence="1">
    <location>
        <begin position="135"/>
        <end position="147"/>
    </location>
</feature>
<keyword evidence="2" id="KW-0812">Transmembrane</keyword>
<sequence>MEPPEDRAAHGTPPSATPPVPGPDGDRRPDAGRPDAPAAGGEAGHPRSGPPLPHERPPLDERPRPQERPQPHEDPQPGGTPLTWGVPLPQERPAPGATDPRTGEDAPAGDRIPGGADARGADARGADARGTSVPGAGGTVTGAGGTLTGEDSTGIPASVPGASASASGSVLAGEDGTGPDPDSTGDYEAGALGSLSLPGRLVVALAVAVIAVGAVFHIGMVFLHVAPTNTVSTEHAQAVSDYIYPEFEQNWKLFAPDPVQINTDVEARAAISTPAGGTSTTGWVDLTAIDIAKIRHDPIPSHTVQNELRRAWDFYASAHDSQDRPIGLRGTLSQQYLLRIVAQRFGQHLNGGTVQRFQVRVATTPVASPNWSAQKTATGTSYRLLSWWTVTPEDFT</sequence>
<evidence type="ECO:0000313" key="3">
    <source>
        <dbReference type="EMBL" id="MDI5964296.1"/>
    </source>
</evidence>
<keyword evidence="2" id="KW-0472">Membrane</keyword>
<evidence type="ECO:0000313" key="4">
    <source>
        <dbReference type="Proteomes" id="UP001156398"/>
    </source>
</evidence>
<dbReference type="InterPro" id="IPR043857">
    <property type="entry name" value="DUF5819"/>
</dbReference>
<comment type="caution">
    <text evidence="3">The sequence shown here is derived from an EMBL/GenBank/DDBJ whole genome shotgun (WGS) entry which is preliminary data.</text>
</comment>
<dbReference type="Pfam" id="PF19136">
    <property type="entry name" value="DUF5819"/>
    <property type="match status" value="1"/>
</dbReference>
<organism evidence="3 4">
    <name type="scientific">Streptantibioticus silvisoli</name>
    <dbReference type="NCBI Taxonomy" id="2705255"/>
    <lineage>
        <taxon>Bacteria</taxon>
        <taxon>Bacillati</taxon>
        <taxon>Actinomycetota</taxon>
        <taxon>Actinomycetes</taxon>
        <taxon>Kitasatosporales</taxon>
        <taxon>Streptomycetaceae</taxon>
        <taxon>Streptantibioticus</taxon>
    </lineage>
</organism>
<gene>
    <name evidence="3" type="ORF">POF43_016460</name>
</gene>
<proteinExistence type="predicted"/>